<protein>
    <submittedName>
        <fullName evidence="1">Uncharacterized protein</fullName>
    </submittedName>
</protein>
<sequence>MSAKTSYHRLFLPGPCRLQLDPIVDLFLEIQTYKSLFSGSLLFGILFRPYLRIARKAIDPSIFPFYQQPSLR</sequence>
<accession>A0A0F7SJI5</accession>
<proteinExistence type="predicted"/>
<name>A0A0F7SJI5_PHARH</name>
<reference evidence="1" key="1">
    <citation type="submission" date="2014-08" db="EMBL/GenBank/DDBJ databases">
        <authorList>
            <person name="Sharma Rahul"/>
            <person name="Thines Marco"/>
        </authorList>
    </citation>
    <scope>NUCLEOTIDE SEQUENCE</scope>
</reference>
<dbReference type="EMBL" id="LN483345">
    <property type="protein sequence ID" value="CDZ98605.1"/>
    <property type="molecule type" value="Genomic_DNA"/>
</dbReference>
<organism evidence="1">
    <name type="scientific">Phaffia rhodozyma</name>
    <name type="common">Yeast</name>
    <name type="synonym">Xanthophyllomyces dendrorhous</name>
    <dbReference type="NCBI Taxonomy" id="264483"/>
    <lineage>
        <taxon>Eukaryota</taxon>
        <taxon>Fungi</taxon>
        <taxon>Dikarya</taxon>
        <taxon>Basidiomycota</taxon>
        <taxon>Agaricomycotina</taxon>
        <taxon>Tremellomycetes</taxon>
        <taxon>Cystofilobasidiales</taxon>
        <taxon>Mrakiaceae</taxon>
        <taxon>Phaffia</taxon>
    </lineage>
</organism>
<dbReference type="AlphaFoldDB" id="A0A0F7SJI5"/>
<evidence type="ECO:0000313" key="1">
    <source>
        <dbReference type="EMBL" id="CDZ98605.1"/>
    </source>
</evidence>